<dbReference type="InterPro" id="IPR010069">
    <property type="entry name" value="CdiA_FHA1_rpt"/>
</dbReference>
<gene>
    <name evidence="3" type="ORF">D5R55_08790</name>
</gene>
<feature type="compositionally biased region" description="Basic and acidic residues" evidence="1">
    <location>
        <begin position="2659"/>
        <end position="2668"/>
    </location>
</feature>
<evidence type="ECO:0000259" key="2">
    <source>
        <dbReference type="SMART" id="SM00912"/>
    </source>
</evidence>
<feature type="region of interest" description="Disordered" evidence="1">
    <location>
        <begin position="3157"/>
        <end position="3176"/>
    </location>
</feature>
<feature type="region of interest" description="Disordered" evidence="1">
    <location>
        <begin position="3382"/>
        <end position="3415"/>
    </location>
</feature>
<dbReference type="Pfam" id="PF05594">
    <property type="entry name" value="Fil_haemagg"/>
    <property type="match status" value="10"/>
</dbReference>
<feature type="compositionally biased region" description="Polar residues" evidence="1">
    <location>
        <begin position="2423"/>
        <end position="2435"/>
    </location>
</feature>
<feature type="compositionally biased region" description="Polar residues" evidence="1">
    <location>
        <begin position="2851"/>
        <end position="2863"/>
    </location>
</feature>
<dbReference type="Pfam" id="PF13332">
    <property type="entry name" value="Fil_haemagg_2"/>
    <property type="match status" value="5"/>
</dbReference>
<dbReference type="InterPro" id="IPR008638">
    <property type="entry name" value="FhaB/CdiA-like_TPS"/>
</dbReference>
<dbReference type="SMART" id="SM00912">
    <property type="entry name" value="Haemagg_act"/>
    <property type="match status" value="1"/>
</dbReference>
<feature type="region of interest" description="Disordered" evidence="1">
    <location>
        <begin position="2828"/>
        <end position="2866"/>
    </location>
</feature>
<name>A0A3S9N5Z2_9BURK</name>
<feature type="compositionally biased region" description="Low complexity" evidence="1">
    <location>
        <begin position="2408"/>
        <end position="2421"/>
    </location>
</feature>
<dbReference type="InterPro" id="IPR025157">
    <property type="entry name" value="Hemagglutinin_rpt"/>
</dbReference>
<dbReference type="SUPFAM" id="SSF51126">
    <property type="entry name" value="Pectin lyase-like"/>
    <property type="match status" value="1"/>
</dbReference>
<feature type="domain" description="Filamentous haemagglutinin FhaB/tRNA nuclease CdiA-like TPS" evidence="2">
    <location>
        <begin position="88"/>
        <end position="209"/>
    </location>
</feature>
<dbReference type="Pfam" id="PF05860">
    <property type="entry name" value="TPS"/>
    <property type="match status" value="1"/>
</dbReference>
<dbReference type="NCBIfam" id="TIGR01901">
    <property type="entry name" value="adhes_NPXG"/>
    <property type="match status" value="1"/>
</dbReference>
<dbReference type="EMBL" id="CP034545">
    <property type="protein sequence ID" value="AZQ51090.1"/>
    <property type="molecule type" value="Genomic_DNA"/>
</dbReference>
<dbReference type="InterPro" id="IPR011050">
    <property type="entry name" value="Pectin_lyase_fold/virulence"/>
</dbReference>
<feature type="compositionally biased region" description="Low complexity" evidence="1">
    <location>
        <begin position="2838"/>
        <end position="2850"/>
    </location>
</feature>
<evidence type="ECO:0000313" key="4">
    <source>
        <dbReference type="Proteomes" id="UP000277191"/>
    </source>
</evidence>
<dbReference type="GO" id="GO:0003824">
    <property type="term" value="F:catalytic activity"/>
    <property type="evidence" value="ECO:0007669"/>
    <property type="project" value="UniProtKB-ARBA"/>
</dbReference>
<feature type="region of interest" description="Disordered" evidence="1">
    <location>
        <begin position="2652"/>
        <end position="2678"/>
    </location>
</feature>
<protein>
    <submittedName>
        <fullName evidence="3">Filamentous hemagglutinin N-terminal domain-containing protein</fullName>
    </submittedName>
</protein>
<reference evidence="3 4" key="1">
    <citation type="submission" date="2018-12" db="EMBL/GenBank/DDBJ databases">
        <title>Cadmium resistance mechanism in endophytic bacteria Burkholderia cenocepacia YG-3.</title>
        <authorList>
            <person name="Zhang X."/>
            <person name="Wang X."/>
            <person name="Zhu Y."/>
        </authorList>
    </citation>
    <scope>NUCLEOTIDE SEQUENCE [LARGE SCALE GENOMIC DNA]</scope>
    <source>
        <strain evidence="3 4">YG-3</strain>
    </source>
</reference>
<dbReference type="InterPro" id="IPR012334">
    <property type="entry name" value="Pectin_lyas_fold"/>
</dbReference>
<sequence>MNKNHYRLVFSRVRGMLVAVEETASSTGKTNTGETHRVAKRGGEHPAAMFALRVTVFGALVAAGVNPIWANAQIVGGGAHAPAVVQTPNGLPQVNINTPSAAGVSLNTYNQFDVQKNGAILNNASTIVNTQQAGYINGNPNLSAGQAARIIVNQVNSTAASQIKGYVEIAGSRAEIVLANPAGIVVDGGGFINTSRAVLTTGVPQFGADGSLTGFNVNRGLVTVQGAGLDTSNVDQTDIIARAVQANAAIYAKNLNVIAGTNQVNHDTLAATPIAGDGPAPAIAIDVAQLGGMYANRVFLVGNSAGVGVANAGTIAAQAGDLTLQSDGRLVLAGKTTASGNLAMSASGGIQNSGTTYAQQSLSANTAADLTNSGTLAAQQNATVNAGSVNSTGTLGAGVNNDGSVAHSGDLNLSASGQLTATGQNVAGGNASLTGGSVNLAGSQTAANGNLLLNATAGDVNLSNATTSAQGAIQANASGTVINDHGSLSSGNSTTLTGGNLSNQGGKVSSQGPLAVNVAGQIANQSGELVSESTADVRGGAIANNRGTVQSAAGMTVAGTSLDNTAGRITSLNSDGLSVTTSGQLTNAAGTTANGAQGGVIGGNGDVTVHGGNVANHGTMTSSTNLHVWGQSVDNSSGALQATQKVAVDAGARLINSGGSIIAQTAALTGTTLDNSAGAVKADKVSLNATDLVNHGGTITQIGTGAMGVNVSGTLDNSGGGTLQTNSSDLTLAPASLVNDGGKITHAGTGTLTLGNGTGSASNVGGTIASNGRVVAQLATLNNTSGSISGQTGLSATVGSALNNTKGKLLSNTDLGITSGTLTNDGGQVSATTNAMIHTGSMSNLSGSIVAPNLSVTADSTLDNSGGKLEANQLALTTPNLTNHGGTITQYGSSTMAVNVSGTLDNSAAGVIQTNSTDLTLTPASLVNDGGTITHAGTGALTIGNGTGSISNVGGSIASNGRVVAQSGSLNNTSGAINGQAGLTATITGALNNTRGKLLSSTDLAASSGTLTNDGGQIGASASATIHTGSMSNLSGSIVAPNLSVTADSTLDNNDGSLEANQLALNASNLTNHGGTITQLGSSAVAVNVSGTLDNSNGGTLQTNSTDLTLSPASLVNDGGTITHAGSGTLTLGNATGSVSNVGGSIASNGSVVEHSATLNNTSGLINGKSGLTATVGSALNNTNGKLQSRADLGISSRTLTNDGGQIGASTNASIHTGSMTNQSGSVSASNLSVTADSTIDNSRGKLEANQLALTAPNLTNHGGTITQYGLSTMAVNVSGSLDNSAAGVIQTNSTDLTLAASQLNNAGGTITHAGTGTLIIAPGNGASALNNAGGTIVTKGQAVVDASSWDNSNGILAAQGGVTATVAGDVNNAQGLVRAGASLSLTNGGALVNQAGHVQAGQTTAGDTSTIAVHSGSINNADGAITDLGTGAMTVQGGSQITNSRAGNVSGMGAITGNGDVTISATSISNTQGGQLSGASLHVQGATLDNSGGQIGSVANSSGNVDVTASAAITNTNGQISSTRDLTITAPTLQGGGAYSAAHDVRVNLQGDYTTTPDTQFNVGNDLTFALPGTFTNNAGFQTINGLNINAANIVNSGALSAGGLLHTQSSNLSNTGSLVGGSVSLNATGTVSNVGSTALIGASDSNGKLEILAHDIENRDDATTTDSMPTTAIFGMGKVVLAGGKDASGNYTNAALVNNSSALIQSGSDMELHADKVTSTRRVMSTTGSSSNVDPAVLAQYGISLSGCASYFAVNCMNGGQMIAGLRSDNITPAEAAAIIAQPGGMYIEPPHGGQWNSAYFYTTYTGTAVGNTVTALSPTAQIVSGGSLNATSTGTLQNYWSSITAVGNLNLPQNYDGNGWAATGQQAPTVTVTYSGQYHYNNYDSSEYNWQLPFGNAPFVTGRPGGYTQVAPADVKTYRLPGYDSTLGSNGTISGTGVSINNTAGNASLPSLGLLPGQSVTGLTPVSLNGAATGSGATVTPATLNGNATASATTGGAVRGTITGAGVQSTAPVHGGASTQVDRIIASATALNVLNNLTIPQGGLYRPNPSPNASYVIETNPAFTNQKNFISSDYFFGQIGVDLTHIPKRLGDGFYEQQLVRNQVTALTGRAVLGPYTDLQTMYQQLMAAGASLEKSLDLPLGASLSPEQVSKLTGNVIMMETRVVDGQSVLVPVVYLAQANQQNVNGPLITATDIDLKDAQNFTNSGTLKADNSLSIQGKQIDNAFGALQSGGLTTLIAEGNVDLTSAKVKAGSLLIGAGGDLILNTAAKTDTQVSRDGAISVRTTLGPTASIDVTGDAGIITGGSFQQNAGSLAVGGNFGALIGGDWNLGAAQTGEHKVVQRANGVSNTDFNQSAVSSVKVGGVSAVAIAGDLTSHGAQIELGKGGAIAAQGNISLLTASATSNLNSNSSGSDSHGSYAETQHASDQTLTGTTLKSGDALSLSSEKDITLSGSTLVLDKGKATLDAKGDVNIGAATETHELNSHENHSHGSVVSSTKVASGLDQTDTTSHGSLVSADSVSVTSGRDINVTGSGVVGTGDVSLDAARHVNVLAAEDRGDSSAYFDKKQSGVMGSGGLGFTIGSAEQKAQSDNHVVTQSQDRSTVGSVRGNVSIKAGENVHIGGSDVTAGKAAGDTKNATGNIKIAGQNVTIDPSEDDARTHDQQESKSSGLTFAVTGTPFDTVRNLKDNASTGNGFQRGQSVANEIGASALDVPSISVTYGRSQSKSVIDTSNQTHAGSAIRGAGNVSVTATGGAERDAQGNAIDGDINVIGSTISAGGKTLLDANRNVNLAASTDQYQQSNASSSSSTSVALLSSPSLGDLGRWIGGTANHGGNSPSPYNASRSSSDGNLSETHQTASLVTGDKVEIVSRTGDVNVVGSGVSGTHDVKVTADKGAINVLAGLETSASHQESSSRQIGSLGSNGTSTGFSVGVANSHTVQDSASQTQNTMRSQIASASGNVTLDAKKDITVAGSDLMAGNDLKLKGENVHLDPGSDTTQTSMSQHSSQFGVSLALGGAVGNAVAAVNQSMRNPARGGDARLGALDKAQAALSVYDATKVAENFSNGKPTGQPLIKATVSIGGGTSSSESRSSSLANTGSTLAAGRNVEVIATGSGTKDADGFAADGNIDGRGTRITGKNVTLDAARDINLQSAKDTTQLSSSNSSSGGSIGIGASLGGQQNGFTLELGASMARGNANGQSVTNRDTVVSASDTLTLKSGRDTNLRGAEATGNRIAADVGHDLNIQSQQDTATYDSKQTSGGFQASICVPPFCYGQTVSGSASASQQNIKANYASVNQQSGIFAGSGGYDVNVGNHTQLDGGAIIATASPDKNSLSTQTLGYTNIENKASYSGESVGFSASGGVGNSSSKGINLNTPVTQSGPVGPGPVTPNGLGPSGFSSAGTSSDVTGTTYATVSPGKITVRGDAGTDHDSTAGLNRDMSMANGAVQNTFDALKVQNDIAVQQAAGQIGMQIVGEFGKYMSDKAAKDVAQADNDLKAAKASGDPTAIAQAQAKFDLANQQFAMWNEDSPGRTAAHAIVAGGAAALGGGNVAGAVGGTLAGDYVGKEVGQLTSDTLGGTLAQNVAVGAAGALAGGAIGGGAGAVSGAGGALSADLYNRQLHQSEYDRAKKYAKVAAKELGISDQEAEGRIVAEMLRNSDQQIAEASGGKHDYEIRSIVGCQNLNCDGYKNDPQYANHDYNSQYIKPNQDAYNAGQQQIMAGKTDAEYRQQNIVYERTGKLATIGVACVLAGPTCKTALSGLGTTLGIDFMLSKPVTTADAIGGMYGGALGGLYGQALGSWSSETSWWMQSFVLGVAKIGTIFGIKQITVPVANKTEFAKPIDPIFDPSSNSWWGLGNAREKVKELMK</sequence>
<feature type="compositionally biased region" description="Polar residues" evidence="1">
    <location>
        <begin position="3400"/>
        <end position="3415"/>
    </location>
</feature>
<feature type="region of interest" description="Disordered" evidence="1">
    <location>
        <begin position="2484"/>
        <end position="2519"/>
    </location>
</feature>
<dbReference type="NCBIfam" id="TIGR01731">
    <property type="entry name" value="fil_hemag_20aa"/>
    <property type="match status" value="29"/>
</dbReference>
<evidence type="ECO:0000313" key="3">
    <source>
        <dbReference type="EMBL" id="AZQ51090.1"/>
    </source>
</evidence>
<accession>A0A3S9N5Z2</accession>
<dbReference type="Pfam" id="PF13018">
    <property type="entry name" value="ESPR"/>
    <property type="match status" value="1"/>
</dbReference>
<dbReference type="Gene3D" id="2.160.20.10">
    <property type="entry name" value="Single-stranded right-handed beta-helix, Pectin lyase-like"/>
    <property type="match status" value="1"/>
</dbReference>
<dbReference type="InterPro" id="IPR024973">
    <property type="entry name" value="ESPR"/>
</dbReference>
<dbReference type="Proteomes" id="UP000277191">
    <property type="component" value="Chromosome 1"/>
</dbReference>
<feature type="region of interest" description="Disordered" evidence="1">
    <location>
        <begin position="1205"/>
        <end position="1229"/>
    </location>
</feature>
<proteinExistence type="predicted"/>
<dbReference type="RefSeq" id="WP_126361336.1">
    <property type="nucleotide sequence ID" value="NZ_CP034545.1"/>
</dbReference>
<dbReference type="InterPro" id="IPR008619">
    <property type="entry name" value="Filamentous_hemagglutn_rpt"/>
</dbReference>
<feature type="region of interest" description="Disordered" evidence="1">
    <location>
        <begin position="2408"/>
        <end position="2435"/>
    </location>
</feature>
<organism evidence="3 4">
    <name type="scientific">Burkholderia cenocepacia</name>
    <dbReference type="NCBI Taxonomy" id="95486"/>
    <lineage>
        <taxon>Bacteria</taxon>
        <taxon>Pseudomonadati</taxon>
        <taxon>Pseudomonadota</taxon>
        <taxon>Betaproteobacteria</taxon>
        <taxon>Burkholderiales</taxon>
        <taxon>Burkholderiaceae</taxon>
        <taxon>Burkholderia</taxon>
        <taxon>Burkholderia cepacia complex</taxon>
    </lineage>
</organism>
<evidence type="ECO:0000256" key="1">
    <source>
        <dbReference type="SAM" id="MobiDB-lite"/>
    </source>
</evidence>
<feature type="compositionally biased region" description="Polar residues" evidence="1">
    <location>
        <begin position="2493"/>
        <end position="2519"/>
    </location>
</feature>